<reference evidence="1" key="1">
    <citation type="submission" date="2020-03" db="EMBL/GenBank/DDBJ databases">
        <title>The deep terrestrial virosphere.</title>
        <authorList>
            <person name="Holmfeldt K."/>
            <person name="Nilsson E."/>
            <person name="Simone D."/>
            <person name="Lopez-Fernandez M."/>
            <person name="Wu X."/>
            <person name="de Brujin I."/>
            <person name="Lundin D."/>
            <person name="Andersson A."/>
            <person name="Bertilsson S."/>
            <person name="Dopson M."/>
        </authorList>
    </citation>
    <scope>NUCLEOTIDE SEQUENCE</scope>
    <source>
        <strain evidence="1">MM415B01448</strain>
    </source>
</reference>
<proteinExistence type="predicted"/>
<dbReference type="AlphaFoldDB" id="A0A6M3IPX0"/>
<organism evidence="1">
    <name type="scientific">viral metagenome</name>
    <dbReference type="NCBI Taxonomy" id="1070528"/>
    <lineage>
        <taxon>unclassified sequences</taxon>
        <taxon>metagenomes</taxon>
        <taxon>organismal metagenomes</taxon>
    </lineage>
</organism>
<evidence type="ECO:0000313" key="1">
    <source>
        <dbReference type="EMBL" id="QJA58452.1"/>
    </source>
</evidence>
<protein>
    <submittedName>
        <fullName evidence="1">Uncharacterized protein</fullName>
    </submittedName>
</protein>
<dbReference type="EMBL" id="MT141324">
    <property type="protein sequence ID" value="QJA58452.1"/>
    <property type="molecule type" value="Genomic_DNA"/>
</dbReference>
<name>A0A6M3IPX0_9ZZZZ</name>
<accession>A0A6M3IPX0</accession>
<sequence>MKKTLFILIIISLFIATVVSAEPLSITIASMSSPEWNNKAPNPECKSWAIGEQVDFLICFNKPIEQGWIWVDWYWESNLYHLTYSHIGDAPYVSGSCFVHSDIIFAPHGYENEPTFWNTNVFAPHGYENQVTYWNINVKVDNEWGERAEHWFDNIRIGPYLPLIRCR</sequence>
<gene>
    <name evidence="1" type="ORF">MM415B01448_0024</name>
</gene>